<evidence type="ECO:0000259" key="2">
    <source>
        <dbReference type="Pfam" id="PF12552"/>
    </source>
</evidence>
<sequence length="885" mass="100423">MWTMPEAKDIIRTTGTGENKMKLVSSDCNSRIMTEMQEPKSIIGKAPKTHTTIQMSTEMVHCIAIEAISILEKMHSKGSTRPKKDNAGCMSGFISMFDFRQGRFTRKLLSDRKHGSSRHAGTVHSRNKFEVLSNLDERNENVSDIDAKEVRKDDSIKASVKALMAEEMSTTCISKEISDSSIEEIRTKLDFGDDHENKHKRKHSQNYKVEHSANDSRASESSSFDVNLAELMVELCREKHIESNGDIEPDSKLTQKHYILQKALSDITESFLTRDSVNSKQISCHGDDQSKEFMNALEMLNSNKDIFLKLLQDPNSLLFKHFLDIQNAKASEILHEINPAESINSQQPHKQTKHHFFRKRDKTERGKPSNENNSQDLKRIVVLKPGPVNYEGYSSTINPISSPRSLHNTSHFSFKEIKRRLRNVIGDSKKERNLIAMDGILHKVPYGSQNSNVNNKSSKLSSFLNGGDNDAKLKQHKLTGAHPLHRESVFYEEAKKRLAEMLSADAHNEISSPRASKSLGRILSLPGYSSFSPRFSPGREKELSSPAQMRSSPLQKIKQDDSSENSPRIDRNPDDQPQVTNSISIVAEVQMHIEEDLVQKGSTKTDKSEGLDIQLELSTDEFDCNSEDCNKEEGSLLISDLGPSEEAMPLTPCISVSPNSIPLDKFEVPESNAENLDRPSPVSVLDPFFSEDINSPEQIETNHELTAEPRRLYFEENVNSQLILTSTKQTKLMYVRTVLDASGLNCDKLQERWQLSDQLLDPFVFDEVEISYGQVIDDSKLLFDCINEVLVEMRDRYLSCSPWIFIIKPNIRPAPIGEKFIQEVCNLVDRHLERVSPYTLDCVVRKDLEVETWMNVGLESEAAVFEIEEVILNYIMEETILELWD</sequence>
<dbReference type="PANTHER" id="PTHR47212:SF4">
    <property type="entry name" value="ADHESIN-LIKE PROTEIN, PUTATIVE (DUF3741)-RELATED"/>
    <property type="match status" value="1"/>
</dbReference>
<dbReference type="Pfam" id="PF14309">
    <property type="entry name" value="DUF4378"/>
    <property type="match status" value="1"/>
</dbReference>
<feature type="compositionally biased region" description="Polar residues" evidence="1">
    <location>
        <begin position="545"/>
        <end position="554"/>
    </location>
</feature>
<dbReference type="Proteomes" id="UP000243459">
    <property type="component" value="Chromosome 1"/>
</dbReference>
<feature type="domain" description="DUF3741" evidence="2">
    <location>
        <begin position="275"/>
        <end position="316"/>
    </location>
</feature>
<dbReference type="EMBL" id="CM007381">
    <property type="protein sequence ID" value="ONK79668.1"/>
    <property type="molecule type" value="Genomic_DNA"/>
</dbReference>
<dbReference type="PANTHER" id="PTHR47212">
    <property type="entry name" value="ADHESIN-LIKE PROTEIN, PUTATIVE (DUF3741)-RELATED"/>
    <property type="match status" value="1"/>
</dbReference>
<gene>
    <name evidence="5" type="ORF">A4U43_C01F8790</name>
</gene>
<evidence type="ECO:0000313" key="5">
    <source>
        <dbReference type="EMBL" id="ONK79668.1"/>
    </source>
</evidence>
<dbReference type="Pfam" id="PF12552">
    <property type="entry name" value="DUF3741"/>
    <property type="match status" value="1"/>
</dbReference>
<proteinExistence type="predicted"/>
<feature type="region of interest" description="Disordered" evidence="1">
    <location>
        <begin position="530"/>
        <end position="579"/>
    </location>
</feature>
<feature type="domain" description="DUF4378" evidence="4">
    <location>
        <begin position="733"/>
        <end position="878"/>
    </location>
</feature>
<name>A0A5P1FN61_ASPOF</name>
<feature type="region of interest" description="Disordered" evidence="1">
    <location>
        <begin position="193"/>
        <end position="220"/>
    </location>
</feature>
<protein>
    <recommendedName>
        <fullName evidence="7">DUF4378 domain-containing protein</fullName>
    </recommendedName>
</protein>
<dbReference type="OMA" id="GHDVCLE"/>
<dbReference type="Pfam" id="PF13334">
    <property type="entry name" value="DUF4094"/>
    <property type="match status" value="1"/>
</dbReference>
<reference evidence="6" key="1">
    <citation type="journal article" date="2017" name="Nat. Commun.">
        <title>The asparagus genome sheds light on the origin and evolution of a young Y chromosome.</title>
        <authorList>
            <person name="Harkess A."/>
            <person name="Zhou J."/>
            <person name="Xu C."/>
            <person name="Bowers J.E."/>
            <person name="Van der Hulst R."/>
            <person name="Ayyampalayam S."/>
            <person name="Mercati F."/>
            <person name="Riccardi P."/>
            <person name="McKain M.R."/>
            <person name="Kakrana A."/>
            <person name="Tang H."/>
            <person name="Ray J."/>
            <person name="Groenendijk J."/>
            <person name="Arikit S."/>
            <person name="Mathioni S.M."/>
            <person name="Nakano M."/>
            <person name="Shan H."/>
            <person name="Telgmann-Rauber A."/>
            <person name="Kanno A."/>
            <person name="Yue Z."/>
            <person name="Chen H."/>
            <person name="Li W."/>
            <person name="Chen Y."/>
            <person name="Xu X."/>
            <person name="Zhang Y."/>
            <person name="Luo S."/>
            <person name="Chen H."/>
            <person name="Gao J."/>
            <person name="Mao Z."/>
            <person name="Pires J.C."/>
            <person name="Luo M."/>
            <person name="Kudrna D."/>
            <person name="Wing R.A."/>
            <person name="Meyers B.C."/>
            <person name="Yi K."/>
            <person name="Kong H."/>
            <person name="Lavrijsen P."/>
            <person name="Sunseri F."/>
            <person name="Falavigna A."/>
            <person name="Ye Y."/>
            <person name="Leebens-Mack J.H."/>
            <person name="Chen G."/>
        </authorList>
    </citation>
    <scope>NUCLEOTIDE SEQUENCE [LARGE SCALE GENOMIC DNA]</scope>
    <source>
        <strain evidence="6">cv. DH0086</strain>
    </source>
</reference>
<dbReference type="Gramene" id="ONK79668">
    <property type="protein sequence ID" value="ONK79668"/>
    <property type="gene ID" value="A4U43_C01F8790"/>
</dbReference>
<accession>A0A5P1FN61</accession>
<dbReference type="AlphaFoldDB" id="A0A5P1FN61"/>
<feature type="domain" description="DUF4094" evidence="3">
    <location>
        <begin position="1"/>
        <end position="54"/>
    </location>
</feature>
<evidence type="ECO:0000313" key="6">
    <source>
        <dbReference type="Proteomes" id="UP000243459"/>
    </source>
</evidence>
<organism evidence="5 6">
    <name type="scientific">Asparagus officinalis</name>
    <name type="common">Garden asparagus</name>
    <dbReference type="NCBI Taxonomy" id="4686"/>
    <lineage>
        <taxon>Eukaryota</taxon>
        <taxon>Viridiplantae</taxon>
        <taxon>Streptophyta</taxon>
        <taxon>Embryophyta</taxon>
        <taxon>Tracheophyta</taxon>
        <taxon>Spermatophyta</taxon>
        <taxon>Magnoliopsida</taxon>
        <taxon>Liliopsida</taxon>
        <taxon>Asparagales</taxon>
        <taxon>Asparagaceae</taxon>
        <taxon>Asparagoideae</taxon>
        <taxon>Asparagus</taxon>
    </lineage>
</organism>
<keyword evidence="6" id="KW-1185">Reference proteome</keyword>
<feature type="region of interest" description="Disordered" evidence="1">
    <location>
        <begin position="339"/>
        <end position="376"/>
    </location>
</feature>
<feature type="compositionally biased region" description="Basic and acidic residues" evidence="1">
    <location>
        <begin position="557"/>
        <end position="574"/>
    </location>
</feature>
<evidence type="ECO:0000259" key="3">
    <source>
        <dbReference type="Pfam" id="PF13334"/>
    </source>
</evidence>
<evidence type="ECO:0000256" key="1">
    <source>
        <dbReference type="SAM" id="MobiDB-lite"/>
    </source>
</evidence>
<evidence type="ECO:0008006" key="7">
    <source>
        <dbReference type="Google" id="ProtNLM"/>
    </source>
</evidence>
<dbReference type="InterPro" id="IPR025298">
    <property type="entry name" value="DUF4094"/>
</dbReference>
<dbReference type="InterPro" id="IPR022212">
    <property type="entry name" value="DUF3741"/>
</dbReference>
<evidence type="ECO:0000259" key="4">
    <source>
        <dbReference type="Pfam" id="PF14309"/>
    </source>
</evidence>
<feature type="compositionally biased region" description="Basic and acidic residues" evidence="1">
    <location>
        <begin position="208"/>
        <end position="218"/>
    </location>
</feature>
<feature type="compositionally biased region" description="Basic residues" evidence="1">
    <location>
        <begin position="350"/>
        <end position="360"/>
    </location>
</feature>
<dbReference type="InterPro" id="IPR025486">
    <property type="entry name" value="DUF4378"/>
</dbReference>